<dbReference type="PROSITE" id="PS00135">
    <property type="entry name" value="TRYPSIN_SER"/>
    <property type="match status" value="1"/>
</dbReference>
<evidence type="ECO:0000256" key="1">
    <source>
        <dbReference type="ARBA" id="ARBA00007664"/>
    </source>
</evidence>
<dbReference type="STRING" id="860235.AOZ06_33410"/>
<dbReference type="InterPro" id="IPR050430">
    <property type="entry name" value="Peptidase_S1"/>
</dbReference>
<evidence type="ECO:0000313" key="5">
    <source>
        <dbReference type="EMBL" id="ALG11133.1"/>
    </source>
</evidence>
<dbReference type="PROSITE" id="PS50240">
    <property type="entry name" value="TRYPSIN_DOM"/>
    <property type="match status" value="1"/>
</dbReference>
<reference evidence="5 6" key="1">
    <citation type="submission" date="2015-07" db="EMBL/GenBank/DDBJ databases">
        <title>Genome sequencing of Kibdelosporangium phytohabitans.</title>
        <authorList>
            <person name="Qin S."/>
            <person name="Xing K."/>
        </authorList>
    </citation>
    <scope>NUCLEOTIDE SEQUENCE [LARGE SCALE GENOMIC DNA]</scope>
    <source>
        <strain evidence="5 6">KLBMP1111</strain>
    </source>
</reference>
<dbReference type="Proteomes" id="UP000063699">
    <property type="component" value="Chromosome"/>
</dbReference>
<organism evidence="5 6">
    <name type="scientific">Kibdelosporangium phytohabitans</name>
    <dbReference type="NCBI Taxonomy" id="860235"/>
    <lineage>
        <taxon>Bacteria</taxon>
        <taxon>Bacillati</taxon>
        <taxon>Actinomycetota</taxon>
        <taxon>Actinomycetes</taxon>
        <taxon>Pseudonocardiales</taxon>
        <taxon>Pseudonocardiaceae</taxon>
        <taxon>Kibdelosporangium</taxon>
    </lineage>
</organism>
<evidence type="ECO:0000313" key="6">
    <source>
        <dbReference type="Proteomes" id="UP000063699"/>
    </source>
</evidence>
<keyword evidence="6" id="KW-1185">Reference proteome</keyword>
<dbReference type="InterPro" id="IPR033116">
    <property type="entry name" value="TRYPSIN_SER"/>
</dbReference>
<dbReference type="SUPFAM" id="SSF50494">
    <property type="entry name" value="Trypsin-like serine proteases"/>
    <property type="match status" value="1"/>
</dbReference>
<feature type="signal peptide" evidence="3">
    <location>
        <begin position="1"/>
        <end position="25"/>
    </location>
</feature>
<dbReference type="Gene3D" id="2.40.10.10">
    <property type="entry name" value="Trypsin-like serine proteases"/>
    <property type="match status" value="2"/>
</dbReference>
<dbReference type="PANTHER" id="PTHR24276">
    <property type="entry name" value="POLYSERASE-RELATED"/>
    <property type="match status" value="1"/>
</dbReference>
<dbReference type="OrthoDB" id="4310587at2"/>
<dbReference type="InterPro" id="IPR043504">
    <property type="entry name" value="Peptidase_S1_PA_chymotrypsin"/>
</dbReference>
<evidence type="ECO:0000259" key="4">
    <source>
        <dbReference type="PROSITE" id="PS50240"/>
    </source>
</evidence>
<keyword evidence="2" id="KW-1015">Disulfide bond</keyword>
<dbReference type="RefSeq" id="WP_054293034.1">
    <property type="nucleotide sequence ID" value="NZ_CP012752.1"/>
</dbReference>
<dbReference type="InterPro" id="IPR001314">
    <property type="entry name" value="Peptidase_S1A"/>
</dbReference>
<dbReference type="GO" id="GO:0006508">
    <property type="term" value="P:proteolysis"/>
    <property type="evidence" value="ECO:0007669"/>
    <property type="project" value="InterPro"/>
</dbReference>
<evidence type="ECO:0000256" key="2">
    <source>
        <dbReference type="ARBA" id="ARBA00023157"/>
    </source>
</evidence>
<proteinExistence type="inferred from homology"/>
<dbReference type="AlphaFoldDB" id="A0A0N9I9G5"/>
<accession>A0A0N9I9G5</accession>
<dbReference type="PANTHER" id="PTHR24276:SF91">
    <property type="entry name" value="AT26814P-RELATED"/>
    <property type="match status" value="1"/>
</dbReference>
<name>A0A0N9I9G5_9PSEU</name>
<comment type="similarity">
    <text evidence="1">Belongs to the peptidase S1 family.</text>
</comment>
<dbReference type="EMBL" id="CP012752">
    <property type="protein sequence ID" value="ALG11133.1"/>
    <property type="molecule type" value="Genomic_DNA"/>
</dbReference>
<dbReference type="PRINTS" id="PR00722">
    <property type="entry name" value="CHYMOTRYPSIN"/>
</dbReference>
<dbReference type="SMART" id="SM00020">
    <property type="entry name" value="Tryp_SPc"/>
    <property type="match status" value="1"/>
</dbReference>
<sequence>MHTLLKRATVVTVAAAFAFSTAALSAGGAQTTTPDGITDQSTLVRPVAEGEKPGPSTAIVGGSRVTSPVPYIAALHTGSSFSCTASIIAPRYVITAKHCVGSPNLNVRIGSLTRSSGGTTANVSRVINAPGNNDVSILQLSKDVNATYLRVAAQGSLRVGTTERVYGWGYQNSNWTNLPENLKTSNGSVTQLNCATNFGDIACIRNNGDTSGGDSGGPMINSAGELIGVCAIGNKPTDGSGFGGYNTVVSSTVRNWIRQTAGV</sequence>
<dbReference type="GO" id="GO:0004252">
    <property type="term" value="F:serine-type endopeptidase activity"/>
    <property type="evidence" value="ECO:0007669"/>
    <property type="project" value="InterPro"/>
</dbReference>
<evidence type="ECO:0000256" key="3">
    <source>
        <dbReference type="SAM" id="SignalP"/>
    </source>
</evidence>
<keyword evidence="3" id="KW-0732">Signal</keyword>
<dbReference type="InterPro" id="IPR001254">
    <property type="entry name" value="Trypsin_dom"/>
</dbReference>
<protein>
    <recommendedName>
        <fullName evidence="4">Peptidase S1 domain-containing protein</fullName>
    </recommendedName>
</protein>
<dbReference type="InterPro" id="IPR009003">
    <property type="entry name" value="Peptidase_S1_PA"/>
</dbReference>
<feature type="domain" description="Peptidase S1" evidence="4">
    <location>
        <begin position="59"/>
        <end position="262"/>
    </location>
</feature>
<gene>
    <name evidence="5" type="ORF">AOZ06_33410</name>
</gene>
<dbReference type="Pfam" id="PF00089">
    <property type="entry name" value="Trypsin"/>
    <property type="match status" value="1"/>
</dbReference>
<feature type="chain" id="PRO_5038726635" description="Peptidase S1 domain-containing protein" evidence="3">
    <location>
        <begin position="26"/>
        <end position="263"/>
    </location>
</feature>
<dbReference type="KEGG" id="kphy:AOZ06_33410"/>